<gene>
    <name evidence="1" type="ORF">LFW2832_00218</name>
</gene>
<comment type="caution">
    <text evidence="1">The sequence shown here is derived from an EMBL/GenBank/DDBJ whole genome shotgun (WGS) entry which is preliminary data.</text>
</comment>
<sequence length="386" mass="41818">MSKSVFIVNMPTDRAIHAQVRKFRNDMGNTGLGLEGPFSDSKHSLAPILEAVLAKMTSSGMDPVSATALTLLPVNTLQIERPLLDTPFVFSFKSLPSFSSGDVASKEPISTPYGNARAIDLEDLVLLTVGVLRRLGLPSFVGYMHYDGNSPHIKGTRALLSVVGGEVVQALPVVFIPEPEPQILGYPFPRPIPIRVTSAVTGYEILSDDALLSLATLRSVSLQTERLMAAVRTNPTALPNIDPTTLGHMLYRGAGLWLPRDGETAIKMAGELTGRDVSGITSVRTILETDVVHDTGCQPCHTVKAMEKMLCDRAQAKLREPLGAVIPLISGFHGLGSSRIRVDFSDLFKIIADHTCVQALTRYLKLAEDMHAHTHDGKTCNASRYN</sequence>
<accession>A0A5E4LTK6</accession>
<proteinExistence type="predicted"/>
<reference evidence="1 2" key="1">
    <citation type="submission" date="2019-08" db="EMBL/GenBank/DDBJ databases">
        <authorList>
            <person name="Vazquez-Campos X."/>
        </authorList>
    </citation>
    <scope>NUCLEOTIDE SEQUENCE [LARGE SCALE GENOMIC DNA]</scope>
    <source>
        <strain evidence="1">LFW-283_2</strain>
    </source>
</reference>
<name>A0A5E4LTK6_9ARCH</name>
<dbReference type="Proteomes" id="UP000789941">
    <property type="component" value="Unassembled WGS sequence"/>
</dbReference>
<organism evidence="1 2">
    <name type="scientific">Candidatus Bilamarchaeum dharawalense</name>
    <dbReference type="NCBI Taxonomy" id="2885759"/>
    <lineage>
        <taxon>Archaea</taxon>
        <taxon>Candidatus Micrarchaeota</taxon>
        <taxon>Candidatus Micrarchaeia</taxon>
        <taxon>Candidatus Anstonellales</taxon>
        <taxon>Candidatus Bilamarchaeaceae</taxon>
        <taxon>Candidatus Bilamarchaeum</taxon>
    </lineage>
</organism>
<dbReference type="AlphaFoldDB" id="A0A5E4LTK6"/>
<protein>
    <submittedName>
        <fullName evidence="1">Uncharacterized protein</fullName>
    </submittedName>
</protein>
<evidence type="ECO:0000313" key="1">
    <source>
        <dbReference type="EMBL" id="VVC03186.1"/>
    </source>
</evidence>
<evidence type="ECO:0000313" key="2">
    <source>
        <dbReference type="Proteomes" id="UP000789941"/>
    </source>
</evidence>
<dbReference type="EMBL" id="CABMJJ010000007">
    <property type="protein sequence ID" value="VVC03186.1"/>
    <property type="molecule type" value="Genomic_DNA"/>
</dbReference>